<feature type="transmembrane region" description="Helical" evidence="1">
    <location>
        <begin position="127"/>
        <end position="160"/>
    </location>
</feature>
<keyword evidence="1" id="KW-1133">Transmembrane helix</keyword>
<keyword evidence="1" id="KW-0472">Membrane</keyword>
<dbReference type="Proteomes" id="UP000298663">
    <property type="component" value="Unassembled WGS sequence"/>
</dbReference>
<accession>A0A4U5LNE8</accession>
<evidence type="ECO:0000313" key="3">
    <source>
        <dbReference type="Proteomes" id="UP000298663"/>
    </source>
</evidence>
<dbReference type="PANTHER" id="PTHR11683:SF12">
    <property type="entry name" value="M6, ISOFORM F"/>
    <property type="match status" value="1"/>
</dbReference>
<keyword evidence="1" id="KW-0812">Transmembrane</keyword>
<keyword evidence="3" id="KW-1185">Reference proteome</keyword>
<reference evidence="2 3" key="1">
    <citation type="journal article" date="2015" name="Genome Biol.">
        <title>Comparative genomics of Steinernema reveals deeply conserved gene regulatory networks.</title>
        <authorList>
            <person name="Dillman A.R."/>
            <person name="Macchietto M."/>
            <person name="Porter C.F."/>
            <person name="Rogers A."/>
            <person name="Williams B."/>
            <person name="Antoshechkin I."/>
            <person name="Lee M.M."/>
            <person name="Goodwin Z."/>
            <person name="Lu X."/>
            <person name="Lewis E.E."/>
            <person name="Goodrich-Blair H."/>
            <person name="Stock S.P."/>
            <person name="Adams B.J."/>
            <person name="Sternberg P.W."/>
            <person name="Mortazavi A."/>
        </authorList>
    </citation>
    <scope>NUCLEOTIDE SEQUENCE [LARGE SCALE GENOMIC DNA]</scope>
    <source>
        <strain evidence="2 3">ALL</strain>
    </source>
</reference>
<feature type="transmembrane region" description="Helical" evidence="1">
    <location>
        <begin position="210"/>
        <end position="233"/>
    </location>
</feature>
<evidence type="ECO:0000313" key="2">
    <source>
        <dbReference type="EMBL" id="TKR57374.1"/>
    </source>
</evidence>
<reference evidence="2 3" key="2">
    <citation type="journal article" date="2019" name="G3 (Bethesda)">
        <title>Hybrid Assembly of the Genome of the Entomopathogenic Nematode Steinernema carpocapsae Identifies the X-Chromosome.</title>
        <authorList>
            <person name="Serra L."/>
            <person name="Macchietto M."/>
            <person name="Macias-Munoz A."/>
            <person name="McGill C.J."/>
            <person name="Rodriguez I.M."/>
            <person name="Rodriguez B."/>
            <person name="Murad R."/>
            <person name="Mortazavi A."/>
        </authorList>
    </citation>
    <scope>NUCLEOTIDE SEQUENCE [LARGE SCALE GENOMIC DNA]</scope>
    <source>
        <strain evidence="2 3">ALL</strain>
    </source>
</reference>
<feature type="transmembrane region" description="Helical" evidence="1">
    <location>
        <begin position="36"/>
        <end position="57"/>
    </location>
</feature>
<feature type="transmembrane region" description="Helical" evidence="1">
    <location>
        <begin position="84"/>
        <end position="106"/>
    </location>
</feature>
<organism evidence="2 3">
    <name type="scientific">Steinernema carpocapsae</name>
    <name type="common">Entomopathogenic nematode</name>
    <dbReference type="NCBI Taxonomy" id="34508"/>
    <lineage>
        <taxon>Eukaryota</taxon>
        <taxon>Metazoa</taxon>
        <taxon>Ecdysozoa</taxon>
        <taxon>Nematoda</taxon>
        <taxon>Chromadorea</taxon>
        <taxon>Rhabditida</taxon>
        <taxon>Tylenchina</taxon>
        <taxon>Panagrolaimomorpha</taxon>
        <taxon>Strongyloidoidea</taxon>
        <taxon>Steinernematidae</taxon>
        <taxon>Steinernema</taxon>
    </lineage>
</organism>
<dbReference type="InterPro" id="IPR001614">
    <property type="entry name" value="Myelin_PLP"/>
</dbReference>
<dbReference type="OrthoDB" id="9993736at2759"/>
<dbReference type="STRING" id="34508.A0A4U5LNE8"/>
<comment type="caution">
    <text evidence="2">The sequence shown here is derived from an EMBL/GenBank/DDBJ whole genome shotgun (WGS) entry which is preliminary data.</text>
</comment>
<gene>
    <name evidence="2" type="ORF">L596_030852</name>
</gene>
<dbReference type="GO" id="GO:0005886">
    <property type="term" value="C:plasma membrane"/>
    <property type="evidence" value="ECO:0007669"/>
    <property type="project" value="TreeGrafter"/>
</dbReference>
<name>A0A4U5LNE8_STECR</name>
<dbReference type="PANTHER" id="PTHR11683">
    <property type="entry name" value="MYELIN PROTEOLIPID"/>
    <property type="match status" value="1"/>
</dbReference>
<dbReference type="GO" id="GO:0031175">
    <property type="term" value="P:neuron projection development"/>
    <property type="evidence" value="ECO:0007669"/>
    <property type="project" value="TreeGrafter"/>
</dbReference>
<dbReference type="Pfam" id="PF01275">
    <property type="entry name" value="Myelin_PLP"/>
    <property type="match status" value="1"/>
</dbReference>
<proteinExistence type="predicted"/>
<dbReference type="PRINTS" id="PR00214">
    <property type="entry name" value="MYELINPLP"/>
</dbReference>
<sequence length="362" mass="40279">MMHHKTKNQQEYVVDRNLLQVAVPPNHDGCHARTPYASLMATLLCFIGVVMFTVMMIRSFNGCIEQFRRSTNIDRLPGLDKARIVFYVIVTIMCLAALFLLLVGFLSTGSTREELYGTAHTRRGGRVVCAIAMVLSYLLTIMWIAIITFTSILIFAYAIFSNLCLSLDGYSENNCLDFRVFHPLFKDVVKNDLNFCGGNVQQFCAFSTTLITYVVVAHIGGFIVVLGLLHFLACHAANYAHVNNNKRYLELRGVIYAEDGYETSNTPVGRPAVEPQFSAASVVRVQETFRKPSPAKMPVQRFHAPPNKTMTDEATTTASAAKGLPLRLDFSLTKQSTQLVFTISSQIDGCHVVSPVLQRTLC</sequence>
<protein>
    <submittedName>
        <fullName evidence="2">Uncharacterized protein</fullName>
    </submittedName>
</protein>
<dbReference type="EMBL" id="AZBU02000016">
    <property type="protein sequence ID" value="TKR57374.1"/>
    <property type="molecule type" value="Genomic_DNA"/>
</dbReference>
<dbReference type="AlphaFoldDB" id="A0A4U5LNE8"/>
<evidence type="ECO:0000256" key="1">
    <source>
        <dbReference type="SAM" id="Phobius"/>
    </source>
</evidence>